<organism evidence="4 5">
    <name type="scientific">Streptomyces millisiae</name>
    <dbReference type="NCBI Taxonomy" id="3075542"/>
    <lineage>
        <taxon>Bacteria</taxon>
        <taxon>Bacillati</taxon>
        <taxon>Actinomycetota</taxon>
        <taxon>Actinomycetes</taxon>
        <taxon>Kitasatosporales</taxon>
        <taxon>Streptomycetaceae</taxon>
        <taxon>Streptomyces</taxon>
    </lineage>
</organism>
<gene>
    <name evidence="4" type="ORF">RNC47_04930</name>
</gene>
<proteinExistence type="predicted"/>
<feature type="domain" description="N-acetyltransferase" evidence="3">
    <location>
        <begin position="9"/>
        <end position="162"/>
    </location>
</feature>
<dbReference type="SUPFAM" id="SSF55729">
    <property type="entry name" value="Acyl-CoA N-acyltransferases (Nat)"/>
    <property type="match status" value="1"/>
</dbReference>
<dbReference type="Gene3D" id="3.40.630.30">
    <property type="match status" value="1"/>
</dbReference>
<dbReference type="InterPro" id="IPR050832">
    <property type="entry name" value="Bact_Acetyltransf"/>
</dbReference>
<keyword evidence="2" id="KW-0012">Acyltransferase</keyword>
<evidence type="ECO:0000313" key="4">
    <source>
        <dbReference type="EMBL" id="MDT0317685.1"/>
    </source>
</evidence>
<dbReference type="InterPro" id="IPR000182">
    <property type="entry name" value="GNAT_dom"/>
</dbReference>
<dbReference type="Proteomes" id="UP001183420">
    <property type="component" value="Unassembled WGS sequence"/>
</dbReference>
<dbReference type="PANTHER" id="PTHR43877:SF2">
    <property type="entry name" value="AMINOALKYLPHOSPHONATE N-ACETYLTRANSFERASE-RELATED"/>
    <property type="match status" value="1"/>
</dbReference>
<protein>
    <submittedName>
        <fullName evidence="4">GNAT family N-acetyltransferase</fullName>
    </submittedName>
</protein>
<dbReference type="InterPro" id="IPR016181">
    <property type="entry name" value="Acyl_CoA_acyltransferase"/>
</dbReference>
<dbReference type="Pfam" id="PF00583">
    <property type="entry name" value="Acetyltransf_1"/>
    <property type="match status" value="1"/>
</dbReference>
<evidence type="ECO:0000256" key="1">
    <source>
        <dbReference type="ARBA" id="ARBA00022679"/>
    </source>
</evidence>
<dbReference type="PANTHER" id="PTHR43877">
    <property type="entry name" value="AMINOALKYLPHOSPHONATE N-ACETYLTRANSFERASE-RELATED-RELATED"/>
    <property type="match status" value="1"/>
</dbReference>
<reference evidence="5" key="1">
    <citation type="submission" date="2023-07" db="EMBL/GenBank/DDBJ databases">
        <title>30 novel species of actinomycetes from the DSMZ collection.</title>
        <authorList>
            <person name="Nouioui I."/>
        </authorList>
    </citation>
    <scope>NUCLEOTIDE SEQUENCE [LARGE SCALE GENOMIC DNA]</scope>
    <source>
        <strain evidence="5">DSM 44918</strain>
    </source>
</reference>
<keyword evidence="1" id="KW-0808">Transferase</keyword>
<comment type="caution">
    <text evidence="4">The sequence shown here is derived from an EMBL/GenBank/DDBJ whole genome shotgun (WGS) entry which is preliminary data.</text>
</comment>
<evidence type="ECO:0000259" key="3">
    <source>
        <dbReference type="PROSITE" id="PS51186"/>
    </source>
</evidence>
<accession>A0ABU2LJB5</accession>
<dbReference type="RefSeq" id="WP_311595813.1">
    <property type="nucleotide sequence ID" value="NZ_JAVREM010000003.1"/>
</dbReference>
<name>A0ABU2LJB5_9ACTN</name>
<dbReference type="EMBL" id="JAVREM010000003">
    <property type="protein sequence ID" value="MDT0317685.1"/>
    <property type="molecule type" value="Genomic_DNA"/>
</dbReference>
<keyword evidence="5" id="KW-1185">Reference proteome</keyword>
<evidence type="ECO:0000313" key="5">
    <source>
        <dbReference type="Proteomes" id="UP001183420"/>
    </source>
</evidence>
<evidence type="ECO:0000256" key="2">
    <source>
        <dbReference type="ARBA" id="ARBA00023315"/>
    </source>
</evidence>
<sequence>MTPAIRETGEIRPATAADLDGVVSVFLGCWRESYPAVLPPEVVAAMTEERATALWRSAPGELRVATADSGEILGVTRWATDGQIHSLYVAPSAQGLGLGAALLRAATEAMRSAGARDAHLWAFRANEPALAFYRRQGWHEDGTTRVQAEFGEPEVRLTRALAAREAR</sequence>
<dbReference type="CDD" id="cd04301">
    <property type="entry name" value="NAT_SF"/>
    <property type="match status" value="1"/>
</dbReference>
<dbReference type="PROSITE" id="PS51186">
    <property type="entry name" value="GNAT"/>
    <property type="match status" value="1"/>
</dbReference>